<dbReference type="PANTHER" id="PTHR37707:SF1">
    <property type="entry name" value="MATERNAL EFFECT EMBRYO ARREST 9"/>
    <property type="match status" value="1"/>
</dbReference>
<dbReference type="Proteomes" id="UP000701853">
    <property type="component" value="Chromosome 13"/>
</dbReference>
<evidence type="ECO:0000313" key="2">
    <source>
        <dbReference type="Proteomes" id="UP000701853"/>
    </source>
</evidence>
<name>A0A8J5XNN2_9ROSI</name>
<reference evidence="1 2" key="1">
    <citation type="journal article" date="2021" name="bioRxiv">
        <title>The Gossypium anomalum genome as a resource for cotton improvement and evolutionary analysis of hybrid incompatibility.</title>
        <authorList>
            <person name="Grover C.E."/>
            <person name="Yuan D."/>
            <person name="Arick M.A."/>
            <person name="Miller E.R."/>
            <person name="Hu G."/>
            <person name="Peterson D.G."/>
            <person name="Wendel J.F."/>
            <person name="Udall J.A."/>
        </authorList>
    </citation>
    <scope>NUCLEOTIDE SEQUENCE [LARGE SCALE GENOMIC DNA]</scope>
    <source>
        <strain evidence="1">JFW-Udall</strain>
        <tissue evidence="1">Leaf</tissue>
    </source>
</reference>
<sequence>MEALLSQFTFLSDQALQGNKNFDPSAMEDLMKLFEIESYKAWAALELVEEKQVKGAEITMPIFSFDQMGLKDDLLHGIYNLLQVCVAYQFLLSFKVNEFNLSCCDVFVDLLLLSFNIVSWVKPGNCFRGQK</sequence>
<dbReference type="EMBL" id="JAHUZN010000013">
    <property type="protein sequence ID" value="KAG8473036.1"/>
    <property type="molecule type" value="Genomic_DNA"/>
</dbReference>
<dbReference type="PANTHER" id="PTHR37707">
    <property type="entry name" value="MATERNAL EFFECT EMBRYO ARREST 9"/>
    <property type="match status" value="1"/>
</dbReference>
<proteinExistence type="predicted"/>
<gene>
    <name evidence="1" type="ORF">CXB51_034959</name>
</gene>
<protein>
    <submittedName>
        <fullName evidence="1">Uncharacterized protein</fullName>
    </submittedName>
</protein>
<dbReference type="OrthoDB" id="992831at2759"/>
<organism evidence="1 2">
    <name type="scientific">Gossypium anomalum</name>
    <dbReference type="NCBI Taxonomy" id="47600"/>
    <lineage>
        <taxon>Eukaryota</taxon>
        <taxon>Viridiplantae</taxon>
        <taxon>Streptophyta</taxon>
        <taxon>Embryophyta</taxon>
        <taxon>Tracheophyta</taxon>
        <taxon>Spermatophyta</taxon>
        <taxon>Magnoliopsida</taxon>
        <taxon>eudicotyledons</taxon>
        <taxon>Gunneridae</taxon>
        <taxon>Pentapetalae</taxon>
        <taxon>rosids</taxon>
        <taxon>malvids</taxon>
        <taxon>Malvales</taxon>
        <taxon>Malvaceae</taxon>
        <taxon>Malvoideae</taxon>
        <taxon>Gossypium</taxon>
    </lineage>
</organism>
<dbReference type="AlphaFoldDB" id="A0A8J5XNN2"/>
<evidence type="ECO:0000313" key="1">
    <source>
        <dbReference type="EMBL" id="KAG8473036.1"/>
    </source>
</evidence>
<accession>A0A8J5XNN2</accession>
<keyword evidence="2" id="KW-1185">Reference proteome</keyword>
<comment type="caution">
    <text evidence="1">The sequence shown here is derived from an EMBL/GenBank/DDBJ whole genome shotgun (WGS) entry which is preliminary data.</text>
</comment>